<proteinExistence type="predicted"/>
<gene>
    <name evidence="1" type="ORF">CLHOM_34770</name>
</gene>
<dbReference type="PATRIC" id="fig|1121318.3.peg.3477"/>
<comment type="caution">
    <text evidence="1">The sequence shown here is derived from an EMBL/GenBank/DDBJ whole genome shotgun (WGS) entry which is preliminary data.</text>
</comment>
<evidence type="ECO:0000313" key="2">
    <source>
        <dbReference type="Proteomes" id="UP000037043"/>
    </source>
</evidence>
<name>A0A0L6Z6I9_9CLOT</name>
<organism evidence="1 2">
    <name type="scientific">Clostridium homopropionicum DSM 5847</name>
    <dbReference type="NCBI Taxonomy" id="1121318"/>
    <lineage>
        <taxon>Bacteria</taxon>
        <taxon>Bacillati</taxon>
        <taxon>Bacillota</taxon>
        <taxon>Clostridia</taxon>
        <taxon>Eubacteriales</taxon>
        <taxon>Clostridiaceae</taxon>
        <taxon>Clostridium</taxon>
    </lineage>
</organism>
<accession>A0A0L6Z6I9</accession>
<protein>
    <submittedName>
        <fullName evidence="1">Uncharacterized protein</fullName>
    </submittedName>
</protein>
<dbReference type="Proteomes" id="UP000037043">
    <property type="component" value="Unassembled WGS sequence"/>
</dbReference>
<reference evidence="2" key="1">
    <citation type="submission" date="2015-08" db="EMBL/GenBank/DDBJ databases">
        <title>Genome sequence of the strict anaerobe Clostridium homopropionicum LuHBu1 (DSM 5847T).</title>
        <authorList>
            <person name="Poehlein A."/>
            <person name="Beck M."/>
            <person name="Schiel-Bengelsdorf B."/>
            <person name="Bengelsdorf F.R."/>
            <person name="Daniel R."/>
            <person name="Duerre P."/>
        </authorList>
    </citation>
    <scope>NUCLEOTIDE SEQUENCE [LARGE SCALE GENOMIC DNA]</scope>
    <source>
        <strain evidence="2">DSM 5847</strain>
    </source>
</reference>
<dbReference type="EMBL" id="LHUR01000042">
    <property type="protein sequence ID" value="KOA18575.1"/>
    <property type="molecule type" value="Genomic_DNA"/>
</dbReference>
<sequence>MLIEIIIKSAENHVMAINALLEEFHKNNK</sequence>
<dbReference type="AlphaFoldDB" id="A0A0L6Z6I9"/>
<evidence type="ECO:0000313" key="1">
    <source>
        <dbReference type="EMBL" id="KOA18575.1"/>
    </source>
</evidence>
<keyword evidence="2" id="KW-1185">Reference proteome</keyword>